<reference evidence="5 6" key="1">
    <citation type="submission" date="2015-01" db="EMBL/GenBank/DDBJ databases">
        <title>The Genome Sequence of Ochroconis gallopava CBS43764.</title>
        <authorList>
            <consortium name="The Broad Institute Genomics Platform"/>
            <person name="Cuomo C."/>
            <person name="de Hoog S."/>
            <person name="Gorbushina A."/>
            <person name="Stielow B."/>
            <person name="Teixiera M."/>
            <person name="Abouelleil A."/>
            <person name="Chapman S.B."/>
            <person name="Priest M."/>
            <person name="Young S.K."/>
            <person name="Wortman J."/>
            <person name="Nusbaum C."/>
            <person name="Birren B."/>
        </authorList>
    </citation>
    <scope>NUCLEOTIDE SEQUENCE [LARGE SCALE GENOMIC DNA]</scope>
    <source>
        <strain evidence="5 6">CBS 43764</strain>
    </source>
</reference>
<feature type="DNA-binding region" description="HMG box" evidence="2">
    <location>
        <begin position="104"/>
        <end position="173"/>
    </location>
</feature>
<proteinExistence type="predicted"/>
<evidence type="ECO:0000256" key="2">
    <source>
        <dbReference type="PROSITE-ProRule" id="PRU00267"/>
    </source>
</evidence>
<feature type="domain" description="HMG box" evidence="4">
    <location>
        <begin position="104"/>
        <end position="173"/>
    </location>
</feature>
<accession>A0A0D1Z6J7</accession>
<dbReference type="AlphaFoldDB" id="A0A0D1Z6J7"/>
<protein>
    <recommendedName>
        <fullName evidence="4">HMG box domain-containing protein</fullName>
    </recommendedName>
</protein>
<evidence type="ECO:0000259" key="4">
    <source>
        <dbReference type="PROSITE" id="PS50118"/>
    </source>
</evidence>
<feature type="compositionally biased region" description="Acidic residues" evidence="3">
    <location>
        <begin position="203"/>
        <end position="218"/>
    </location>
</feature>
<dbReference type="GO" id="GO:0003677">
    <property type="term" value="F:DNA binding"/>
    <property type="evidence" value="ECO:0007669"/>
    <property type="project" value="UniProtKB-UniRule"/>
</dbReference>
<dbReference type="RefSeq" id="XP_016218431.1">
    <property type="nucleotide sequence ID" value="XM_016353278.1"/>
</dbReference>
<organism evidence="5 6">
    <name type="scientific">Verruconis gallopava</name>
    <dbReference type="NCBI Taxonomy" id="253628"/>
    <lineage>
        <taxon>Eukaryota</taxon>
        <taxon>Fungi</taxon>
        <taxon>Dikarya</taxon>
        <taxon>Ascomycota</taxon>
        <taxon>Pezizomycotina</taxon>
        <taxon>Dothideomycetes</taxon>
        <taxon>Pleosporomycetidae</taxon>
        <taxon>Venturiales</taxon>
        <taxon>Sympoventuriaceae</taxon>
        <taxon>Verruconis</taxon>
    </lineage>
</organism>
<dbReference type="Pfam" id="PF00505">
    <property type="entry name" value="HMG_box"/>
    <property type="match status" value="1"/>
</dbReference>
<dbReference type="VEuPathDB" id="FungiDB:PV09_00527"/>
<keyword evidence="2" id="KW-0539">Nucleus</keyword>
<feature type="region of interest" description="Disordered" evidence="3">
    <location>
        <begin position="192"/>
        <end position="322"/>
    </location>
</feature>
<dbReference type="EMBL" id="KN847530">
    <property type="protein sequence ID" value="KIW08562.1"/>
    <property type="molecule type" value="Genomic_DNA"/>
</dbReference>
<dbReference type="HOGENOM" id="CLU_042807_1_1_1"/>
<dbReference type="GeneID" id="27308500"/>
<evidence type="ECO:0000256" key="3">
    <source>
        <dbReference type="SAM" id="MobiDB-lite"/>
    </source>
</evidence>
<dbReference type="Gene3D" id="1.10.30.10">
    <property type="entry name" value="High mobility group box domain"/>
    <property type="match status" value="1"/>
</dbReference>
<dbReference type="InterPro" id="IPR036910">
    <property type="entry name" value="HMG_box_dom_sf"/>
</dbReference>
<dbReference type="STRING" id="253628.A0A0D1Z6J7"/>
<dbReference type="InParanoid" id="A0A0D1Z6J7"/>
<feature type="compositionally biased region" description="Low complexity" evidence="3">
    <location>
        <begin position="239"/>
        <end position="275"/>
    </location>
</feature>
<dbReference type="SUPFAM" id="SSF47095">
    <property type="entry name" value="HMG-box"/>
    <property type="match status" value="1"/>
</dbReference>
<feature type="region of interest" description="Disordered" evidence="3">
    <location>
        <begin position="80"/>
        <end position="105"/>
    </location>
</feature>
<keyword evidence="1 2" id="KW-0238">DNA-binding</keyword>
<dbReference type="Proteomes" id="UP000053259">
    <property type="component" value="Unassembled WGS sequence"/>
</dbReference>
<evidence type="ECO:0000313" key="6">
    <source>
        <dbReference type="Proteomes" id="UP000053259"/>
    </source>
</evidence>
<name>A0A0D1Z6J7_9PEZI</name>
<dbReference type="PANTHER" id="PTHR48112">
    <property type="entry name" value="HIGH MOBILITY GROUP PROTEIN DSP1"/>
    <property type="match status" value="1"/>
</dbReference>
<sequence length="322" mass="34472">MPPKINPEGAGSVSMEEFIRTRDSVVTGLTKLNGAISTLISAYVTHTNTLLNSSGQGEAILDTNQLTEYLSAAGLAAPKGVPAEVPTGKDKKKRQKKEKDPNAPKRPLTAFFLFSTRAREHIKNDLGANATPVEINNEILRRWNDMDGVQKERWKGIYNQNYEQYKREVEAYKIKTGADVPILPQADIDAVSDPHAPAATTAEDTDDDSSDDESEEEPEPPKALSPPPKKAAAKKGKKAAAAAAAPPVDSPSPSAQLQAPASAPKSSIAIPLPSAAEKRRKNKEDSPEQPKKKKSRKSDTAAAPAAPAAEKKKSKKSKKGDA</sequence>
<dbReference type="OrthoDB" id="5550281at2759"/>
<gene>
    <name evidence="5" type="ORF">PV09_00527</name>
</gene>
<evidence type="ECO:0000256" key="1">
    <source>
        <dbReference type="ARBA" id="ARBA00023125"/>
    </source>
</evidence>
<dbReference type="InterPro" id="IPR050342">
    <property type="entry name" value="HMGB"/>
</dbReference>
<dbReference type="InterPro" id="IPR009071">
    <property type="entry name" value="HMG_box_dom"/>
</dbReference>
<dbReference type="GO" id="GO:0005634">
    <property type="term" value="C:nucleus"/>
    <property type="evidence" value="ECO:0007669"/>
    <property type="project" value="UniProtKB-UniRule"/>
</dbReference>
<dbReference type="SMART" id="SM00398">
    <property type="entry name" value="HMG"/>
    <property type="match status" value="1"/>
</dbReference>
<feature type="compositionally biased region" description="Basic residues" evidence="3">
    <location>
        <begin position="312"/>
        <end position="322"/>
    </location>
</feature>
<dbReference type="PROSITE" id="PS50118">
    <property type="entry name" value="HMG_BOX_2"/>
    <property type="match status" value="1"/>
</dbReference>
<evidence type="ECO:0000313" key="5">
    <source>
        <dbReference type="EMBL" id="KIW08562.1"/>
    </source>
</evidence>
<keyword evidence="6" id="KW-1185">Reference proteome</keyword>